<dbReference type="InterPro" id="IPR051914">
    <property type="entry name" value="FAD-linked_OxidoTrans_Type4"/>
</dbReference>
<evidence type="ECO:0000256" key="3">
    <source>
        <dbReference type="ARBA" id="ARBA00022827"/>
    </source>
</evidence>
<accession>L8JHW6</accession>
<dbReference type="InterPro" id="IPR016171">
    <property type="entry name" value="Vanillyl_alc_oxidase_C-sub2"/>
</dbReference>
<evidence type="ECO:0000259" key="5">
    <source>
        <dbReference type="PROSITE" id="PS51387"/>
    </source>
</evidence>
<proteinExistence type="predicted"/>
<keyword evidence="2" id="KW-0285">Flavoprotein</keyword>
<dbReference type="PANTHER" id="PTHR42934">
    <property type="entry name" value="GLYCOLATE OXIDASE SUBUNIT GLCD"/>
    <property type="match status" value="1"/>
</dbReference>
<evidence type="ECO:0000256" key="1">
    <source>
        <dbReference type="ARBA" id="ARBA00001974"/>
    </source>
</evidence>
<dbReference type="AlphaFoldDB" id="L8JHW6"/>
<dbReference type="Gene3D" id="3.30.43.10">
    <property type="entry name" value="Uridine Diphospho-n-acetylenolpyruvylglucosamine Reductase, domain 2"/>
    <property type="match status" value="1"/>
</dbReference>
<dbReference type="Gene3D" id="3.30.465.10">
    <property type="match status" value="1"/>
</dbReference>
<dbReference type="SUPFAM" id="SSF56176">
    <property type="entry name" value="FAD-binding/transporter-associated domain-like"/>
    <property type="match status" value="1"/>
</dbReference>
<evidence type="ECO:0000256" key="2">
    <source>
        <dbReference type="ARBA" id="ARBA00022630"/>
    </source>
</evidence>
<dbReference type="InterPro" id="IPR016169">
    <property type="entry name" value="FAD-bd_PCMH_sub2"/>
</dbReference>
<evidence type="ECO:0000256" key="4">
    <source>
        <dbReference type="ARBA" id="ARBA00023002"/>
    </source>
</evidence>
<dbReference type="Pfam" id="PF02913">
    <property type="entry name" value="FAD-oxidase_C"/>
    <property type="match status" value="1"/>
</dbReference>
<dbReference type="InterPro" id="IPR016167">
    <property type="entry name" value="FAD-bd_PCMH_sub1"/>
</dbReference>
<dbReference type="eggNOG" id="COG0277">
    <property type="taxonomic scope" value="Bacteria"/>
</dbReference>
<dbReference type="SUPFAM" id="SSF55103">
    <property type="entry name" value="FAD-linked oxidases, C-terminal domain"/>
    <property type="match status" value="1"/>
</dbReference>
<organism evidence="6 7">
    <name type="scientific">Fulvivirga imtechensis AK7</name>
    <dbReference type="NCBI Taxonomy" id="1237149"/>
    <lineage>
        <taxon>Bacteria</taxon>
        <taxon>Pseudomonadati</taxon>
        <taxon>Bacteroidota</taxon>
        <taxon>Cytophagia</taxon>
        <taxon>Cytophagales</taxon>
        <taxon>Fulvivirgaceae</taxon>
        <taxon>Fulvivirga</taxon>
    </lineage>
</organism>
<gene>
    <name evidence="6" type="ORF">C900_00354</name>
</gene>
<evidence type="ECO:0000313" key="7">
    <source>
        <dbReference type="Proteomes" id="UP000011135"/>
    </source>
</evidence>
<protein>
    <submittedName>
        <fullName evidence="6">FAD/FMN-containing dehydrogenase</fullName>
    </submittedName>
</protein>
<comment type="caution">
    <text evidence="6">The sequence shown here is derived from an EMBL/GenBank/DDBJ whole genome shotgun (WGS) entry which is preliminary data.</text>
</comment>
<dbReference type="Gene3D" id="3.30.70.2740">
    <property type="match status" value="1"/>
</dbReference>
<dbReference type="PANTHER" id="PTHR42934:SF2">
    <property type="entry name" value="GLYCOLATE OXIDASE SUBUNIT GLCD"/>
    <property type="match status" value="1"/>
</dbReference>
<dbReference type="OrthoDB" id="9767256at2"/>
<dbReference type="Gene3D" id="1.10.45.10">
    <property type="entry name" value="Vanillyl-alcohol Oxidase, Chain A, domain 4"/>
    <property type="match status" value="1"/>
</dbReference>
<keyword evidence="4" id="KW-0560">Oxidoreductase</keyword>
<dbReference type="Pfam" id="PF01565">
    <property type="entry name" value="FAD_binding_4"/>
    <property type="match status" value="1"/>
</dbReference>
<dbReference type="InterPro" id="IPR036318">
    <property type="entry name" value="FAD-bd_PCMH-like_sf"/>
</dbReference>
<dbReference type="GO" id="GO:0071949">
    <property type="term" value="F:FAD binding"/>
    <property type="evidence" value="ECO:0007669"/>
    <property type="project" value="InterPro"/>
</dbReference>
<dbReference type="Proteomes" id="UP000011135">
    <property type="component" value="Unassembled WGS sequence"/>
</dbReference>
<evidence type="ECO:0000313" key="6">
    <source>
        <dbReference type="EMBL" id="ELR68461.1"/>
    </source>
</evidence>
<name>L8JHW6_9BACT</name>
<dbReference type="GO" id="GO:0016491">
    <property type="term" value="F:oxidoreductase activity"/>
    <property type="evidence" value="ECO:0007669"/>
    <property type="project" value="UniProtKB-KW"/>
</dbReference>
<keyword evidence="7" id="KW-1185">Reference proteome</keyword>
<reference evidence="6 7" key="1">
    <citation type="submission" date="2012-12" db="EMBL/GenBank/DDBJ databases">
        <title>Genome assembly of Fulvivirga imtechensis AK7.</title>
        <authorList>
            <person name="Nupur N."/>
            <person name="Khatri I."/>
            <person name="Kumar R."/>
            <person name="Subramanian S."/>
            <person name="Pinnaka A."/>
        </authorList>
    </citation>
    <scope>NUCLEOTIDE SEQUENCE [LARGE SCALE GENOMIC DNA]</scope>
    <source>
        <strain evidence="6 7">AK7</strain>
    </source>
</reference>
<dbReference type="PROSITE" id="PS51387">
    <property type="entry name" value="FAD_PCMH"/>
    <property type="match status" value="1"/>
</dbReference>
<dbReference type="InterPro" id="IPR004113">
    <property type="entry name" value="FAD-bd_oxidored_4_C"/>
</dbReference>
<feature type="domain" description="FAD-binding PCMH-type" evidence="5">
    <location>
        <begin position="44"/>
        <end position="223"/>
    </location>
</feature>
<dbReference type="InterPro" id="IPR006094">
    <property type="entry name" value="Oxid_FAD_bind_N"/>
</dbReference>
<dbReference type="InterPro" id="IPR016166">
    <property type="entry name" value="FAD-bd_PCMH"/>
</dbReference>
<dbReference type="Gene3D" id="3.30.70.2190">
    <property type="match status" value="1"/>
</dbReference>
<dbReference type="RefSeq" id="WP_009583269.1">
    <property type="nucleotide sequence ID" value="NZ_AMZN01000113.1"/>
</dbReference>
<keyword evidence="3" id="KW-0274">FAD</keyword>
<comment type="cofactor">
    <cofactor evidence="1">
        <name>FAD</name>
        <dbReference type="ChEBI" id="CHEBI:57692"/>
    </cofactor>
</comment>
<dbReference type="STRING" id="1237149.C900_00354"/>
<dbReference type="InterPro" id="IPR016164">
    <property type="entry name" value="FAD-linked_Oxase-like_C"/>
</dbReference>
<sequence>MLILNEARPEMNYIHALQKIVGENYVITDSEEKYIYEQDNTGNLRFPCDCVVKPASSQEISAILQMCSEYALQVTVRGGGTGVTGGALPLYGGIVLSLERFNRILEIDTTNSWALVESGVVTQKLSDAAKDRGLYYPIVPGSGGSCLIGGNISTGAGSHRSARYGTIRDYVINLEVVLPTGEIMWTGANTTKNSSGFNLTQLFVGSEGTLGVITRALLKLVPFPSHEIVLLSAFDSTKKAVSAIEDIAMAGISPSSVELICEDALWHTAEYLKYDFPLLDLKTKAHLLVELDGYEHHELMSRAEKSTTIIEQHTDQEILVGDTAESKKKLWQLRECIGEAMTQNGLQYRDVDICVPRSQLLNYLEGVQNICRQHDLRTASFGHAWDGNLHTMILLSDEESIFPNEKVDKALEEIHHFGGELGGVISGEHGIGFLQRDLFRMLSSERKMELVRGIKKLFDPAGIINKDKIFTTI</sequence>
<dbReference type="EMBL" id="AMZN01000113">
    <property type="protein sequence ID" value="ELR68461.1"/>
    <property type="molecule type" value="Genomic_DNA"/>
</dbReference>